<dbReference type="Pfam" id="PF04577">
    <property type="entry name" value="Glyco_transf_61"/>
    <property type="match status" value="1"/>
</dbReference>
<comment type="caution">
    <text evidence="3">The sequence shown here is derived from an EMBL/GenBank/DDBJ whole genome shotgun (WGS) entry which is preliminary data.</text>
</comment>
<dbReference type="OrthoDB" id="1920453at2759"/>
<protein>
    <recommendedName>
        <fullName evidence="2">Glycosyltransferase 61 catalytic domain-containing protein</fullName>
    </recommendedName>
</protein>
<dbReference type="AlphaFoldDB" id="A0A8T2VJ22"/>
<accession>A0A8T2VJ22</accession>
<dbReference type="Proteomes" id="UP000825935">
    <property type="component" value="Chromosome 1"/>
</dbReference>
<keyword evidence="1" id="KW-0812">Transmembrane</keyword>
<organism evidence="3 4">
    <name type="scientific">Ceratopteris richardii</name>
    <name type="common">Triangle waterfern</name>
    <dbReference type="NCBI Taxonomy" id="49495"/>
    <lineage>
        <taxon>Eukaryota</taxon>
        <taxon>Viridiplantae</taxon>
        <taxon>Streptophyta</taxon>
        <taxon>Embryophyta</taxon>
        <taxon>Tracheophyta</taxon>
        <taxon>Polypodiopsida</taxon>
        <taxon>Polypodiidae</taxon>
        <taxon>Polypodiales</taxon>
        <taxon>Pteridineae</taxon>
        <taxon>Pteridaceae</taxon>
        <taxon>Parkerioideae</taxon>
        <taxon>Ceratopteris</taxon>
    </lineage>
</organism>
<gene>
    <name evidence="3" type="ORF">KP509_01G015400</name>
</gene>
<keyword evidence="1" id="KW-0472">Membrane</keyword>
<sequence>MGGSGHRQPSPSVRLLLLLLLLPLGLTALVIVIALYPQIHSFFPSSSSWNVRSNGSSLQFFFRRTTHIEGEAPPPPPRRYRNISSWEGLSPPPQITLHELFSPKRTPTTWASQFPYLSDRGFTSQFLPFPTQFTQQHAMHNVCIEEEGRLLLVNVTEDEVGQKLPGGGRKRPMMWYVLYSRCGNVTGSECVGVRYVSEPPSSARHVPGNTLHFISYSKRNTMHNFAERVWPRLTLSVPPLNETMEGLPVHHFYFHQLDKVMNESSYSDDKSQVLWQFRMLMELWPGADLLRIGAMEGDGEPTTLCFDTLLLQMQIEDRMDLTRTPVEVYGPAVRKYREATLRFMGLGEPEIPLPPSPLRVLYYGRSELSRRRVLNHDEVLDFLLHNMSHLNLQIRSLDLMLLSNQTDYTFPRLVSLFSQTDLLVIAHGAMTVGAVFLPIGAGMVEVFGPCDWWKPRDRYNDSNDPKSWVAPLTHSVHVKHDLSNPFRDSVANPKRGNTTLCIDPAKGVPDYTIDLSKLAKAVNSFACPQAPGDRLTLHWLHDWSTTQRRNGQSS</sequence>
<keyword evidence="1" id="KW-1133">Transmembrane helix</keyword>
<evidence type="ECO:0000313" key="3">
    <source>
        <dbReference type="EMBL" id="KAH7445575.1"/>
    </source>
</evidence>
<name>A0A8T2VJ22_CERRI</name>
<feature type="domain" description="Glycosyltransferase 61 catalytic" evidence="2">
    <location>
        <begin position="356"/>
        <end position="444"/>
    </location>
</feature>
<evidence type="ECO:0000313" key="4">
    <source>
        <dbReference type="Proteomes" id="UP000825935"/>
    </source>
</evidence>
<keyword evidence="4" id="KW-1185">Reference proteome</keyword>
<feature type="transmembrane region" description="Helical" evidence="1">
    <location>
        <begin position="12"/>
        <end position="36"/>
    </location>
</feature>
<dbReference type="OMA" id="RRTTHIE"/>
<dbReference type="InterPro" id="IPR049625">
    <property type="entry name" value="Glyco_transf_61_cat"/>
</dbReference>
<evidence type="ECO:0000259" key="2">
    <source>
        <dbReference type="Pfam" id="PF04577"/>
    </source>
</evidence>
<reference evidence="3" key="1">
    <citation type="submission" date="2021-08" db="EMBL/GenBank/DDBJ databases">
        <title>WGS assembly of Ceratopteris richardii.</title>
        <authorList>
            <person name="Marchant D.B."/>
            <person name="Chen G."/>
            <person name="Jenkins J."/>
            <person name="Shu S."/>
            <person name="Leebens-Mack J."/>
            <person name="Grimwood J."/>
            <person name="Schmutz J."/>
            <person name="Soltis P."/>
            <person name="Soltis D."/>
            <person name="Chen Z.-H."/>
        </authorList>
    </citation>
    <scope>NUCLEOTIDE SEQUENCE</scope>
    <source>
        <strain evidence="3">Whitten #5841</strain>
        <tissue evidence="3">Leaf</tissue>
    </source>
</reference>
<dbReference type="GO" id="GO:0016757">
    <property type="term" value="F:glycosyltransferase activity"/>
    <property type="evidence" value="ECO:0007669"/>
    <property type="project" value="InterPro"/>
</dbReference>
<dbReference type="EMBL" id="CM035406">
    <property type="protein sequence ID" value="KAH7445575.1"/>
    <property type="molecule type" value="Genomic_DNA"/>
</dbReference>
<evidence type="ECO:0000256" key="1">
    <source>
        <dbReference type="SAM" id="Phobius"/>
    </source>
</evidence>
<proteinExistence type="predicted"/>